<proteinExistence type="predicted"/>
<keyword evidence="1" id="KW-0472">Membrane</keyword>
<accession>A0A0D9VPQ6</accession>
<dbReference type="Proteomes" id="UP000032180">
    <property type="component" value="Chromosome 3"/>
</dbReference>
<feature type="transmembrane region" description="Helical" evidence="1">
    <location>
        <begin position="49"/>
        <end position="71"/>
    </location>
</feature>
<sequence length="74" mass="8630">MHAIGRQKECIHLLDITSHGPAFITFQGSCEWTNLPIPLMHLLLHNHKIVHIHIFPLCFHIWCLLCLIRCLGFH</sequence>
<keyword evidence="1" id="KW-1133">Transmembrane helix</keyword>
<keyword evidence="3" id="KW-1185">Reference proteome</keyword>
<evidence type="ECO:0000313" key="2">
    <source>
        <dbReference type="EnsemblPlants" id="LPERR03G03830.1"/>
    </source>
</evidence>
<reference evidence="2 3" key="1">
    <citation type="submission" date="2012-08" db="EMBL/GenBank/DDBJ databases">
        <title>Oryza genome evolution.</title>
        <authorList>
            <person name="Wing R.A."/>
        </authorList>
    </citation>
    <scope>NUCLEOTIDE SEQUENCE</scope>
</reference>
<protein>
    <submittedName>
        <fullName evidence="2">Uncharacterized protein</fullName>
    </submittedName>
</protein>
<organism evidence="2 3">
    <name type="scientific">Leersia perrieri</name>
    <dbReference type="NCBI Taxonomy" id="77586"/>
    <lineage>
        <taxon>Eukaryota</taxon>
        <taxon>Viridiplantae</taxon>
        <taxon>Streptophyta</taxon>
        <taxon>Embryophyta</taxon>
        <taxon>Tracheophyta</taxon>
        <taxon>Spermatophyta</taxon>
        <taxon>Magnoliopsida</taxon>
        <taxon>Liliopsida</taxon>
        <taxon>Poales</taxon>
        <taxon>Poaceae</taxon>
        <taxon>BOP clade</taxon>
        <taxon>Oryzoideae</taxon>
        <taxon>Oryzeae</taxon>
        <taxon>Oryzinae</taxon>
        <taxon>Leersia</taxon>
    </lineage>
</organism>
<reference evidence="2" key="3">
    <citation type="submission" date="2015-04" db="UniProtKB">
        <authorList>
            <consortium name="EnsemblPlants"/>
        </authorList>
    </citation>
    <scope>IDENTIFICATION</scope>
</reference>
<name>A0A0D9VPQ6_9ORYZ</name>
<dbReference type="Gramene" id="LPERR03G03830.1">
    <property type="protein sequence ID" value="LPERR03G03830.1"/>
    <property type="gene ID" value="LPERR03G03830"/>
</dbReference>
<dbReference type="EnsemblPlants" id="LPERR03G03830.1">
    <property type="protein sequence ID" value="LPERR03G03830.1"/>
    <property type="gene ID" value="LPERR03G03830"/>
</dbReference>
<evidence type="ECO:0000256" key="1">
    <source>
        <dbReference type="SAM" id="Phobius"/>
    </source>
</evidence>
<reference evidence="3" key="2">
    <citation type="submission" date="2013-12" db="EMBL/GenBank/DDBJ databases">
        <authorList>
            <person name="Yu Y."/>
            <person name="Lee S."/>
            <person name="de Baynast K."/>
            <person name="Wissotski M."/>
            <person name="Liu L."/>
            <person name="Talag J."/>
            <person name="Goicoechea J."/>
            <person name="Angelova A."/>
            <person name="Jetty R."/>
            <person name="Kudrna D."/>
            <person name="Golser W."/>
            <person name="Rivera L."/>
            <person name="Zhang J."/>
            <person name="Wing R."/>
        </authorList>
    </citation>
    <scope>NUCLEOTIDE SEQUENCE</scope>
</reference>
<dbReference type="AlphaFoldDB" id="A0A0D9VPQ6"/>
<keyword evidence="1" id="KW-0812">Transmembrane</keyword>
<evidence type="ECO:0000313" key="3">
    <source>
        <dbReference type="Proteomes" id="UP000032180"/>
    </source>
</evidence>
<dbReference type="HOGENOM" id="CLU_2691323_0_0_1"/>